<keyword evidence="1" id="KW-0805">Transcription regulation</keyword>
<reference evidence="5 6" key="1">
    <citation type="submission" date="2016-10" db="EMBL/GenBank/DDBJ databases">
        <authorList>
            <person name="de Groot N.N."/>
        </authorList>
    </citation>
    <scope>NUCLEOTIDE SEQUENCE [LARGE SCALE GENOMIC DNA]</scope>
    <source>
        <strain evidence="5 6">DSM 15283</strain>
    </source>
</reference>
<evidence type="ECO:0000313" key="6">
    <source>
        <dbReference type="Proteomes" id="UP000199144"/>
    </source>
</evidence>
<dbReference type="PROSITE" id="PS51118">
    <property type="entry name" value="HTH_HXLR"/>
    <property type="match status" value="1"/>
</dbReference>
<dbReference type="Pfam" id="PF01638">
    <property type="entry name" value="HxlR"/>
    <property type="match status" value="1"/>
</dbReference>
<dbReference type="CDD" id="cd00090">
    <property type="entry name" value="HTH_ARSR"/>
    <property type="match status" value="1"/>
</dbReference>
<dbReference type="STRING" id="254406.SAMN04488042_10186"/>
<evidence type="ECO:0000256" key="2">
    <source>
        <dbReference type="ARBA" id="ARBA00023125"/>
    </source>
</evidence>
<dbReference type="SUPFAM" id="SSF46785">
    <property type="entry name" value="Winged helix' DNA-binding domain"/>
    <property type="match status" value="1"/>
</dbReference>
<gene>
    <name evidence="5" type="ORF">SAMN04488042_10186</name>
</gene>
<keyword evidence="2" id="KW-0238">DNA-binding</keyword>
<dbReference type="InterPro" id="IPR036527">
    <property type="entry name" value="SCP2_sterol-bd_dom_sf"/>
</dbReference>
<dbReference type="SUPFAM" id="SSF55718">
    <property type="entry name" value="SCP-like"/>
    <property type="match status" value="1"/>
</dbReference>
<dbReference type="AlphaFoldDB" id="A0A1I4HHW7"/>
<dbReference type="InterPro" id="IPR011991">
    <property type="entry name" value="ArsR-like_HTH"/>
</dbReference>
<proteinExistence type="predicted"/>
<evidence type="ECO:0000259" key="4">
    <source>
        <dbReference type="PROSITE" id="PS51118"/>
    </source>
</evidence>
<keyword evidence="6" id="KW-1185">Reference proteome</keyword>
<dbReference type="EMBL" id="FOTQ01000001">
    <property type="protein sequence ID" value="SFL40986.1"/>
    <property type="molecule type" value="Genomic_DNA"/>
</dbReference>
<evidence type="ECO:0000256" key="1">
    <source>
        <dbReference type="ARBA" id="ARBA00023015"/>
    </source>
</evidence>
<dbReference type="GO" id="GO:0006355">
    <property type="term" value="P:regulation of DNA-templated transcription"/>
    <property type="evidence" value="ECO:0007669"/>
    <property type="project" value="UniProtKB-ARBA"/>
</dbReference>
<dbReference type="PANTHER" id="PTHR33204">
    <property type="entry name" value="TRANSCRIPTIONAL REGULATOR, MARR FAMILY"/>
    <property type="match status" value="1"/>
</dbReference>
<keyword evidence="3" id="KW-0804">Transcription</keyword>
<feature type="domain" description="HTH hxlR-type" evidence="4">
    <location>
        <begin position="10"/>
        <end position="107"/>
    </location>
</feature>
<dbReference type="RefSeq" id="WP_093089989.1">
    <property type="nucleotide sequence ID" value="NZ_FOTQ01000001.1"/>
</dbReference>
<dbReference type="InterPro" id="IPR036390">
    <property type="entry name" value="WH_DNA-bd_sf"/>
</dbReference>
<evidence type="ECO:0000256" key="3">
    <source>
        <dbReference type="ARBA" id="ARBA00023163"/>
    </source>
</evidence>
<dbReference type="OrthoDB" id="9782219at2"/>
<evidence type="ECO:0000313" key="5">
    <source>
        <dbReference type="EMBL" id="SFL40986.1"/>
    </source>
</evidence>
<dbReference type="Gene3D" id="1.10.10.10">
    <property type="entry name" value="Winged helix-like DNA-binding domain superfamily/Winged helix DNA-binding domain"/>
    <property type="match status" value="1"/>
</dbReference>
<organism evidence="5 6">
    <name type="scientific">Shimia aestuarii</name>
    <dbReference type="NCBI Taxonomy" id="254406"/>
    <lineage>
        <taxon>Bacteria</taxon>
        <taxon>Pseudomonadati</taxon>
        <taxon>Pseudomonadota</taxon>
        <taxon>Alphaproteobacteria</taxon>
        <taxon>Rhodobacterales</taxon>
        <taxon>Roseobacteraceae</taxon>
    </lineage>
</organism>
<name>A0A1I4HHW7_9RHOB</name>
<dbReference type="InterPro" id="IPR036388">
    <property type="entry name" value="WH-like_DNA-bd_sf"/>
</dbReference>
<protein>
    <submittedName>
        <fullName evidence="5">Transcriptional regulator, HxlR family</fullName>
    </submittedName>
</protein>
<dbReference type="Proteomes" id="UP000199144">
    <property type="component" value="Unassembled WGS sequence"/>
</dbReference>
<sequence length="238" mass="26452">MTAKPYGLICPISKACEVLQARWTLPILCEIWAGETRFNDIRRALGGISPTVLSRRLSELEAAGMVERIEDPAKGSVDYLRTQKAVDLEPALIALAHWAQANIEADVALSYEVSTLMWKMRKMDVSKVPARRIVVRFHFSDADEAHEVYWLLLRPGFPVEVCVDVPGFEVDLYVETTTESFGAVIMGRSTLAREEELGRMYVSGDAALKRSLPDWFPKSKHSTAEGIAMLRAPGEGVA</sequence>
<dbReference type="GO" id="GO:0003677">
    <property type="term" value="F:DNA binding"/>
    <property type="evidence" value="ECO:0007669"/>
    <property type="project" value="UniProtKB-KW"/>
</dbReference>
<dbReference type="InterPro" id="IPR002577">
    <property type="entry name" value="HTH_HxlR"/>
</dbReference>
<dbReference type="PANTHER" id="PTHR33204:SF37">
    <property type="entry name" value="HTH-TYPE TRANSCRIPTIONAL REGULATOR YODB"/>
    <property type="match status" value="1"/>
</dbReference>
<accession>A0A1I4HHW7</accession>